<dbReference type="AlphaFoldDB" id="A0A3M7QV87"/>
<evidence type="ECO:0000313" key="2">
    <source>
        <dbReference type="Proteomes" id="UP000276133"/>
    </source>
</evidence>
<dbReference type="Proteomes" id="UP000276133">
    <property type="component" value="Unassembled WGS sequence"/>
</dbReference>
<accession>A0A3M7QV87</accession>
<evidence type="ECO:0000313" key="1">
    <source>
        <dbReference type="EMBL" id="RNA15011.1"/>
    </source>
</evidence>
<reference evidence="1 2" key="1">
    <citation type="journal article" date="2018" name="Sci. Rep.">
        <title>Genomic signatures of local adaptation to the degree of environmental predictability in rotifers.</title>
        <authorList>
            <person name="Franch-Gras L."/>
            <person name="Hahn C."/>
            <person name="Garcia-Roger E.M."/>
            <person name="Carmona M.J."/>
            <person name="Serra M."/>
            <person name="Gomez A."/>
        </authorList>
    </citation>
    <scope>NUCLEOTIDE SEQUENCE [LARGE SCALE GENOMIC DNA]</scope>
    <source>
        <strain evidence="1">HYR1</strain>
    </source>
</reference>
<keyword evidence="2" id="KW-1185">Reference proteome</keyword>
<sequence>MLKNDNKAYFDIFLYSINYAIWQEYIFKIFSKTLALKIKIIKITKKIYVFLNNDNEESIESLFGFSAKSLQTM</sequence>
<protein>
    <submittedName>
        <fullName evidence="1">Uncharacterized protein</fullName>
    </submittedName>
</protein>
<gene>
    <name evidence="1" type="ORF">BpHYR1_013457</name>
</gene>
<organism evidence="1 2">
    <name type="scientific">Brachionus plicatilis</name>
    <name type="common">Marine rotifer</name>
    <name type="synonym">Brachionus muelleri</name>
    <dbReference type="NCBI Taxonomy" id="10195"/>
    <lineage>
        <taxon>Eukaryota</taxon>
        <taxon>Metazoa</taxon>
        <taxon>Spiralia</taxon>
        <taxon>Gnathifera</taxon>
        <taxon>Rotifera</taxon>
        <taxon>Eurotatoria</taxon>
        <taxon>Monogononta</taxon>
        <taxon>Pseudotrocha</taxon>
        <taxon>Ploima</taxon>
        <taxon>Brachionidae</taxon>
        <taxon>Brachionus</taxon>
    </lineage>
</organism>
<dbReference type="EMBL" id="REGN01005062">
    <property type="protein sequence ID" value="RNA15011.1"/>
    <property type="molecule type" value="Genomic_DNA"/>
</dbReference>
<name>A0A3M7QV87_BRAPC</name>
<comment type="caution">
    <text evidence="1">The sequence shown here is derived from an EMBL/GenBank/DDBJ whole genome shotgun (WGS) entry which is preliminary data.</text>
</comment>
<proteinExistence type="predicted"/>